<proteinExistence type="predicted"/>
<name>A0ABQ8S9L3_PERAM</name>
<dbReference type="EMBL" id="JAJSOF020000033">
    <property type="protein sequence ID" value="KAJ4430417.1"/>
    <property type="molecule type" value="Genomic_DNA"/>
</dbReference>
<gene>
    <name evidence="1" type="ORF">ANN_22633</name>
</gene>
<accession>A0ABQ8S9L3</accession>
<dbReference type="Proteomes" id="UP001148838">
    <property type="component" value="Unassembled WGS sequence"/>
</dbReference>
<reference evidence="1 2" key="1">
    <citation type="journal article" date="2022" name="Allergy">
        <title>Genome assembly and annotation of Periplaneta americana reveal a comprehensive cockroach allergen profile.</title>
        <authorList>
            <person name="Wang L."/>
            <person name="Xiong Q."/>
            <person name="Saelim N."/>
            <person name="Wang L."/>
            <person name="Nong W."/>
            <person name="Wan A.T."/>
            <person name="Shi M."/>
            <person name="Liu X."/>
            <person name="Cao Q."/>
            <person name="Hui J.H.L."/>
            <person name="Sookrung N."/>
            <person name="Leung T.F."/>
            <person name="Tungtrongchitr A."/>
            <person name="Tsui S.K.W."/>
        </authorList>
    </citation>
    <scope>NUCLEOTIDE SEQUENCE [LARGE SCALE GENOMIC DNA]</scope>
    <source>
        <strain evidence="1">PWHHKU_190912</strain>
    </source>
</reference>
<organism evidence="1 2">
    <name type="scientific">Periplaneta americana</name>
    <name type="common">American cockroach</name>
    <name type="synonym">Blatta americana</name>
    <dbReference type="NCBI Taxonomy" id="6978"/>
    <lineage>
        <taxon>Eukaryota</taxon>
        <taxon>Metazoa</taxon>
        <taxon>Ecdysozoa</taxon>
        <taxon>Arthropoda</taxon>
        <taxon>Hexapoda</taxon>
        <taxon>Insecta</taxon>
        <taxon>Pterygota</taxon>
        <taxon>Neoptera</taxon>
        <taxon>Polyneoptera</taxon>
        <taxon>Dictyoptera</taxon>
        <taxon>Blattodea</taxon>
        <taxon>Blattoidea</taxon>
        <taxon>Blattidae</taxon>
        <taxon>Blattinae</taxon>
        <taxon>Periplaneta</taxon>
    </lineage>
</organism>
<keyword evidence="2" id="KW-1185">Reference proteome</keyword>
<comment type="caution">
    <text evidence="1">The sequence shown here is derived from an EMBL/GenBank/DDBJ whole genome shotgun (WGS) entry which is preliminary data.</text>
</comment>
<evidence type="ECO:0000313" key="2">
    <source>
        <dbReference type="Proteomes" id="UP001148838"/>
    </source>
</evidence>
<sequence>MSRQVNRAERRYVLNTRLFSVDEIGDSEMRPRIRHILPCIHIAVRENQVISPTGDRTRARTQLQTERRQSTVKNSRSYRSDVTTPLWRAATGVYTWIKRYHVKLETWVLVPVPERIFLRSTDSSPYGNTELQHRNSIYTSVHHSNIVTFPIGRSRVTTGPENVQATTWILASTVVVVCLHVKTANTEHTTCTDVSHLSFCMLRYKGKDDGSDSRGIRGFFPFILFFLQHNGSGFTQLLTECFLGAITHGIDEPPKVVKILGDVLPGVKNMFPELVTIPRWVFGLSFLPPNEVGDAFVEDLVSNQPVNESITGFADYLVSNFIKPDSLFSTEIWTSDTVASDRTNDACKNMPKQDTDYVIAC</sequence>
<evidence type="ECO:0000313" key="1">
    <source>
        <dbReference type="EMBL" id="KAJ4430417.1"/>
    </source>
</evidence>
<protein>
    <submittedName>
        <fullName evidence="1">Uncharacterized protein</fullName>
    </submittedName>
</protein>